<keyword evidence="10 13" id="KW-0324">Glycolysis</keyword>
<evidence type="ECO:0000313" key="16">
    <source>
        <dbReference type="EMBL" id="CRI42225.1"/>
    </source>
</evidence>
<feature type="domain" description="Pyruvate kinase C-terminal" evidence="15">
    <location>
        <begin position="361"/>
        <end position="458"/>
    </location>
</feature>
<sequence>MITRTKIICTIGPATNSPEMLAKLLDAGMNVARLNFSHGSHETHGQTIGFLKELREQKRVPLAIMLDTKGPEIRLGNIPQPISVSQGQKLRLVSSDIDGSAEGGVSLYPKGIFPFVPEGADVLIDDGYIHAVVVSSEADSLELEFMNSGLLKSHKSLSIRGVDVALPFMTEKDIADLKFGVEQNVDVVAASFVRYGEDIETMRKCLADLGNPKMPIIAKIENRLGVENFSKIAKLADGIMIARGDLGIELSVVEVPNLQKMMAKVSRETGRFCVTATQMLESMIRNVLPTRAEVSDIANAIYDGSSAVMLSGETASGAHPVAAVKIMRSVILETEKNLSYDSFLKLDDSNSALQVSPYLSAIGLAGIQIAERADAKALIVYTESGSSPMFLSKYRPKFPIIAVTPSTSVYYRLALEWGVYPMLTQESDRAVWRHQACIYGIEQGILSNYDRILVLSRGACMEETNNLTLTIVNDILTGSEFPET</sequence>
<dbReference type="SUPFAM" id="SSF51621">
    <property type="entry name" value="Phosphoenolpyruvate/pyruvate domain"/>
    <property type="match status" value="1"/>
</dbReference>
<evidence type="ECO:0000256" key="12">
    <source>
        <dbReference type="NCBIfam" id="TIGR01064"/>
    </source>
</evidence>
<dbReference type="Gene3D" id="2.40.33.10">
    <property type="entry name" value="PK beta-barrel domain-like"/>
    <property type="match status" value="1"/>
</dbReference>
<evidence type="ECO:0000256" key="11">
    <source>
        <dbReference type="ARBA" id="ARBA00023317"/>
    </source>
</evidence>
<dbReference type="GO" id="GO:0000287">
    <property type="term" value="F:magnesium ion binding"/>
    <property type="evidence" value="ECO:0007669"/>
    <property type="project" value="UniProtKB-UniRule"/>
</dbReference>
<dbReference type="AlphaFoldDB" id="A0A0F7WPS6"/>
<proteinExistence type="inferred from homology"/>
<dbReference type="InterPro" id="IPR011037">
    <property type="entry name" value="Pyrv_Knase-like_insert_dom_sf"/>
</dbReference>
<comment type="pathway">
    <text evidence="1 13">Carbohydrate degradation; glycolysis; pyruvate from D-glyceraldehyde 3-phosphate: step 5/5.</text>
</comment>
<evidence type="ECO:0000256" key="9">
    <source>
        <dbReference type="ARBA" id="ARBA00022842"/>
    </source>
</evidence>
<dbReference type="InterPro" id="IPR015795">
    <property type="entry name" value="Pyrv_Knase_C"/>
</dbReference>
<dbReference type="PANTHER" id="PTHR11817">
    <property type="entry name" value="PYRUVATE KINASE"/>
    <property type="match status" value="1"/>
</dbReference>
<dbReference type="InterPro" id="IPR015806">
    <property type="entry name" value="Pyrv_Knase_insert_dom_sf"/>
</dbReference>
<evidence type="ECO:0000256" key="3">
    <source>
        <dbReference type="ARBA" id="ARBA00012142"/>
    </source>
</evidence>
<dbReference type="NCBIfam" id="NF004491">
    <property type="entry name" value="PRK05826.1"/>
    <property type="match status" value="1"/>
</dbReference>
<dbReference type="SUPFAM" id="SSF50800">
    <property type="entry name" value="PK beta-barrel domain-like"/>
    <property type="match status" value="1"/>
</dbReference>
<dbReference type="InterPro" id="IPR015793">
    <property type="entry name" value="Pyrv_Knase_brl"/>
</dbReference>
<evidence type="ECO:0000256" key="5">
    <source>
        <dbReference type="ARBA" id="ARBA00022723"/>
    </source>
</evidence>
<dbReference type="InterPro" id="IPR001697">
    <property type="entry name" value="Pyr_Knase"/>
</dbReference>
<organism evidence="16">
    <name type="scientific">Chlamydia pneumoniae</name>
    <name type="common">Chlamydophila pneumoniae</name>
    <dbReference type="NCBI Taxonomy" id="83558"/>
    <lineage>
        <taxon>Bacteria</taxon>
        <taxon>Pseudomonadati</taxon>
        <taxon>Chlamydiota</taxon>
        <taxon>Chlamydiia</taxon>
        <taxon>Chlamydiales</taxon>
        <taxon>Chlamydiaceae</taxon>
        <taxon>Chlamydia/Chlamydophila group</taxon>
        <taxon>Chlamydia</taxon>
    </lineage>
</organism>
<keyword evidence="8" id="KW-0067">ATP-binding</keyword>
<evidence type="ECO:0000256" key="6">
    <source>
        <dbReference type="ARBA" id="ARBA00022741"/>
    </source>
</evidence>
<dbReference type="GO" id="GO:0016301">
    <property type="term" value="F:kinase activity"/>
    <property type="evidence" value="ECO:0007669"/>
    <property type="project" value="UniProtKB-KW"/>
</dbReference>
<evidence type="ECO:0000259" key="15">
    <source>
        <dbReference type="Pfam" id="PF02887"/>
    </source>
</evidence>
<dbReference type="EC" id="2.7.1.40" evidence="3 12"/>
<evidence type="ECO:0000256" key="10">
    <source>
        <dbReference type="ARBA" id="ARBA00023152"/>
    </source>
</evidence>
<dbReference type="NCBIfam" id="TIGR01064">
    <property type="entry name" value="pyruv_kin"/>
    <property type="match status" value="1"/>
</dbReference>
<name>A0A0F7WPS6_CHLPN</name>
<dbReference type="GO" id="GO:0030955">
    <property type="term" value="F:potassium ion binding"/>
    <property type="evidence" value="ECO:0007669"/>
    <property type="project" value="UniProtKB-UniRule"/>
</dbReference>
<comment type="similarity">
    <text evidence="2 13">Belongs to the pyruvate kinase family.</text>
</comment>
<dbReference type="Pfam" id="PF02887">
    <property type="entry name" value="PK_C"/>
    <property type="match status" value="1"/>
</dbReference>
<evidence type="ECO:0000256" key="13">
    <source>
        <dbReference type="RuleBase" id="RU000504"/>
    </source>
</evidence>
<comment type="catalytic activity">
    <reaction evidence="13">
        <text>pyruvate + ATP = phosphoenolpyruvate + ADP + H(+)</text>
        <dbReference type="Rhea" id="RHEA:18157"/>
        <dbReference type="ChEBI" id="CHEBI:15361"/>
        <dbReference type="ChEBI" id="CHEBI:15378"/>
        <dbReference type="ChEBI" id="CHEBI:30616"/>
        <dbReference type="ChEBI" id="CHEBI:58702"/>
        <dbReference type="ChEBI" id="CHEBI:456216"/>
        <dbReference type="EC" id="2.7.1.40"/>
    </reaction>
</comment>
<dbReference type="EMBL" id="LN847022">
    <property type="protein sequence ID" value="CRI42225.1"/>
    <property type="molecule type" value="Genomic_DNA"/>
</dbReference>
<evidence type="ECO:0000256" key="2">
    <source>
        <dbReference type="ARBA" id="ARBA00008663"/>
    </source>
</evidence>
<dbReference type="InterPro" id="IPR036918">
    <property type="entry name" value="Pyrv_Knase_C_sf"/>
</dbReference>
<keyword evidence="9 13" id="KW-0460">Magnesium</keyword>
<keyword evidence="4 13" id="KW-0808">Transferase</keyword>
<dbReference type="InterPro" id="IPR040442">
    <property type="entry name" value="Pyrv_kinase-like_dom_sf"/>
</dbReference>
<dbReference type="InterPro" id="IPR015813">
    <property type="entry name" value="Pyrv/PenolPyrv_kinase-like_dom"/>
</dbReference>
<evidence type="ECO:0000259" key="14">
    <source>
        <dbReference type="Pfam" id="PF00224"/>
    </source>
</evidence>
<protein>
    <recommendedName>
        <fullName evidence="3 12">Pyruvate kinase</fullName>
        <ecNumber evidence="3 12">2.7.1.40</ecNumber>
    </recommendedName>
</protein>
<evidence type="ECO:0000256" key="7">
    <source>
        <dbReference type="ARBA" id="ARBA00022777"/>
    </source>
</evidence>
<keyword evidence="5" id="KW-0479">Metal-binding</keyword>
<dbReference type="Pfam" id="PF00224">
    <property type="entry name" value="PK"/>
    <property type="match status" value="1"/>
</dbReference>
<reference evidence="16" key="1">
    <citation type="submission" date="2015-05" db="EMBL/GenBank/DDBJ databases">
        <authorList>
            <person name="Rattei Thomas"/>
        </authorList>
    </citation>
    <scope>NUCLEOTIDE SEQUENCE</scope>
    <source>
        <strain evidence="16">DC9</strain>
    </source>
</reference>
<evidence type="ECO:0000256" key="8">
    <source>
        <dbReference type="ARBA" id="ARBA00022840"/>
    </source>
</evidence>
<accession>A0A0F7WPS6</accession>
<dbReference type="Gene3D" id="3.40.1380.20">
    <property type="entry name" value="Pyruvate kinase, C-terminal domain"/>
    <property type="match status" value="1"/>
</dbReference>
<dbReference type="UniPathway" id="UPA00109">
    <property type="reaction ID" value="UER00188"/>
</dbReference>
<evidence type="ECO:0000256" key="1">
    <source>
        <dbReference type="ARBA" id="ARBA00004997"/>
    </source>
</evidence>
<keyword evidence="7 13" id="KW-0418">Kinase</keyword>
<dbReference type="SUPFAM" id="SSF52935">
    <property type="entry name" value="PK C-terminal domain-like"/>
    <property type="match status" value="1"/>
</dbReference>
<dbReference type="Gene3D" id="3.20.20.60">
    <property type="entry name" value="Phosphoenolpyruvate-binding domains"/>
    <property type="match status" value="1"/>
</dbReference>
<evidence type="ECO:0000256" key="4">
    <source>
        <dbReference type="ARBA" id="ARBA00022679"/>
    </source>
</evidence>
<gene>
    <name evidence="16" type="primary">pyk</name>
    <name evidence="16" type="ORF">BN1224_DC9_AN_00120</name>
</gene>
<keyword evidence="6" id="KW-0547">Nucleotide-binding</keyword>
<dbReference type="GO" id="GO:0005524">
    <property type="term" value="F:ATP binding"/>
    <property type="evidence" value="ECO:0007669"/>
    <property type="project" value="UniProtKB-KW"/>
</dbReference>
<keyword evidence="11 16" id="KW-0670">Pyruvate</keyword>
<dbReference type="GO" id="GO:0004743">
    <property type="term" value="F:pyruvate kinase activity"/>
    <property type="evidence" value="ECO:0007669"/>
    <property type="project" value="UniProtKB-UniRule"/>
</dbReference>
<feature type="domain" description="Pyruvate kinase barrel" evidence="14">
    <location>
        <begin position="3"/>
        <end position="324"/>
    </location>
</feature>
<dbReference type="PRINTS" id="PR01050">
    <property type="entry name" value="PYRUVTKNASE"/>
</dbReference>